<dbReference type="PANTHER" id="PTHR19211:SF14">
    <property type="entry name" value="ATP-BINDING CASSETTE SUB-FAMILY F MEMBER 1"/>
    <property type="match status" value="1"/>
</dbReference>
<proteinExistence type="predicted"/>
<sequence length="103" mass="11675">MLGYSDQALSKLCLDWTPFETINRRFDIGDQRARSLLAGAGMTLEMQAKPVERLSGGKKARLAMLLLRLTNPNFYILDEPTNHLHIDGRKRLKSNFCATKRPA</sequence>
<evidence type="ECO:0000259" key="2">
    <source>
        <dbReference type="Pfam" id="PF00005"/>
    </source>
</evidence>
<organism evidence="3 4">
    <name type="scientific">Brucella endophytica</name>
    <dbReference type="NCBI Taxonomy" id="1963359"/>
    <lineage>
        <taxon>Bacteria</taxon>
        <taxon>Pseudomonadati</taxon>
        <taxon>Pseudomonadota</taxon>
        <taxon>Alphaproteobacteria</taxon>
        <taxon>Hyphomicrobiales</taxon>
        <taxon>Brucellaceae</taxon>
        <taxon>Brucella/Ochrobactrum group</taxon>
        <taxon>Brucella</taxon>
    </lineage>
</organism>
<dbReference type="GO" id="GO:0005524">
    <property type="term" value="F:ATP binding"/>
    <property type="evidence" value="ECO:0007669"/>
    <property type="project" value="InterPro"/>
</dbReference>
<dbReference type="PANTHER" id="PTHR19211">
    <property type="entry name" value="ATP-BINDING TRANSPORT PROTEIN-RELATED"/>
    <property type="match status" value="1"/>
</dbReference>
<keyword evidence="1" id="KW-0677">Repeat</keyword>
<reference evidence="3" key="1">
    <citation type="journal article" date="2014" name="Int. J. Syst. Evol. Microbiol.">
        <title>Complete genome sequence of Corynebacterium casei LMG S-19264T (=DSM 44701T), isolated from a smear-ripened cheese.</title>
        <authorList>
            <consortium name="US DOE Joint Genome Institute (JGI-PGF)"/>
            <person name="Walter F."/>
            <person name="Albersmeier A."/>
            <person name="Kalinowski J."/>
            <person name="Ruckert C."/>
        </authorList>
    </citation>
    <scope>NUCLEOTIDE SEQUENCE</scope>
    <source>
        <strain evidence="3">CGMCC 1.15082</strain>
    </source>
</reference>
<dbReference type="AlphaFoldDB" id="A0A916SNT8"/>
<evidence type="ECO:0000313" key="4">
    <source>
        <dbReference type="Proteomes" id="UP000646478"/>
    </source>
</evidence>
<comment type="caution">
    <text evidence="3">The sequence shown here is derived from an EMBL/GenBank/DDBJ whole genome shotgun (WGS) entry which is preliminary data.</text>
</comment>
<feature type="domain" description="ABC transporter" evidence="2">
    <location>
        <begin position="28"/>
        <end position="82"/>
    </location>
</feature>
<dbReference type="InterPro" id="IPR027417">
    <property type="entry name" value="P-loop_NTPase"/>
</dbReference>
<evidence type="ECO:0000256" key="1">
    <source>
        <dbReference type="ARBA" id="ARBA00022737"/>
    </source>
</evidence>
<dbReference type="Pfam" id="PF00005">
    <property type="entry name" value="ABC_tran"/>
    <property type="match status" value="1"/>
</dbReference>
<name>A0A916SNT8_9HYPH</name>
<dbReference type="Gene3D" id="3.40.50.300">
    <property type="entry name" value="P-loop containing nucleotide triphosphate hydrolases"/>
    <property type="match status" value="1"/>
</dbReference>
<dbReference type="SUPFAM" id="SSF52540">
    <property type="entry name" value="P-loop containing nucleoside triphosphate hydrolases"/>
    <property type="match status" value="1"/>
</dbReference>
<keyword evidence="4" id="KW-1185">Reference proteome</keyword>
<accession>A0A916SNT8</accession>
<protein>
    <recommendedName>
        <fullName evidence="2">ABC transporter domain-containing protein</fullName>
    </recommendedName>
</protein>
<gene>
    <name evidence="3" type="ORF">GCM10011491_42470</name>
</gene>
<evidence type="ECO:0000313" key="3">
    <source>
        <dbReference type="EMBL" id="GGB10051.1"/>
    </source>
</evidence>
<dbReference type="GO" id="GO:0016887">
    <property type="term" value="F:ATP hydrolysis activity"/>
    <property type="evidence" value="ECO:0007669"/>
    <property type="project" value="InterPro"/>
</dbReference>
<dbReference type="InterPro" id="IPR050611">
    <property type="entry name" value="ABCF"/>
</dbReference>
<dbReference type="EMBL" id="BMHH01000028">
    <property type="protein sequence ID" value="GGB10051.1"/>
    <property type="molecule type" value="Genomic_DNA"/>
</dbReference>
<reference evidence="3" key="2">
    <citation type="submission" date="2020-09" db="EMBL/GenBank/DDBJ databases">
        <authorList>
            <person name="Sun Q."/>
            <person name="Zhou Y."/>
        </authorList>
    </citation>
    <scope>NUCLEOTIDE SEQUENCE</scope>
    <source>
        <strain evidence="3">CGMCC 1.15082</strain>
    </source>
</reference>
<dbReference type="InterPro" id="IPR003439">
    <property type="entry name" value="ABC_transporter-like_ATP-bd"/>
</dbReference>
<dbReference type="Proteomes" id="UP000646478">
    <property type="component" value="Unassembled WGS sequence"/>
</dbReference>